<feature type="active site" description="Nucleophile" evidence="6">
    <location>
        <position position="8"/>
    </location>
</feature>
<dbReference type="InterPro" id="IPR023485">
    <property type="entry name" value="Ptyr_pPase"/>
</dbReference>
<dbReference type="RefSeq" id="WP_067483424.1">
    <property type="nucleotide sequence ID" value="NZ_BJUG01000006.1"/>
</dbReference>
<dbReference type="Proteomes" id="UP000078516">
    <property type="component" value="Unassembled WGS sequence"/>
</dbReference>
<evidence type="ECO:0000256" key="1">
    <source>
        <dbReference type="ARBA" id="ARBA00011063"/>
    </source>
</evidence>
<dbReference type="GO" id="GO:0004725">
    <property type="term" value="F:protein tyrosine phosphatase activity"/>
    <property type="evidence" value="ECO:0007669"/>
    <property type="project" value="UniProtKB-EC"/>
</dbReference>
<keyword evidence="3" id="KW-0378">Hydrolase</keyword>
<keyword evidence="10" id="KW-1185">Reference proteome</keyword>
<dbReference type="PANTHER" id="PTHR11717">
    <property type="entry name" value="LOW MOLECULAR WEIGHT PROTEIN TYROSINE PHOSPHATASE"/>
    <property type="match status" value="1"/>
</dbReference>
<sequence>MTKVLFVCLGNICRSPMAEGLLQKRVQKTKQAAEFLIDSAATSSYEIGSAPHPGTQRILDEEAIDTSNMIARQITPKDFETFDWIIGMDQENVRELQRIAPENAQDKIKLFMSVVPGKEMEDVPDPYFTNNFEETFQLINEGLDHWNFTSKANIK</sequence>
<proteinExistence type="inferred from homology"/>
<evidence type="ECO:0000256" key="3">
    <source>
        <dbReference type="ARBA" id="ARBA00022801"/>
    </source>
</evidence>
<dbReference type="AlphaFoldDB" id="A0A179ER60"/>
<comment type="caution">
    <text evidence="9">The sequence shown here is derived from an EMBL/GenBank/DDBJ whole genome shotgun (WGS) entry which is preliminary data.</text>
</comment>
<dbReference type="Proteomes" id="UP000321361">
    <property type="component" value="Unassembled WGS sequence"/>
</dbReference>
<dbReference type="CDD" id="cd16343">
    <property type="entry name" value="LMWPTP"/>
    <property type="match status" value="1"/>
</dbReference>
<evidence type="ECO:0000313" key="10">
    <source>
        <dbReference type="Proteomes" id="UP000078516"/>
    </source>
</evidence>
<reference evidence="9 10" key="1">
    <citation type="submission" date="2016-04" db="EMBL/GenBank/DDBJ databases">
        <title>Draft genome of an Enterococcus thailandicus strain isolated from bovine feces.</title>
        <authorList>
            <person name="Beukers A.G."/>
            <person name="Zaheer R."/>
            <person name="Goji N."/>
            <person name="Cook S.R."/>
            <person name="Amoako K."/>
            <person name="Chaves A.V."/>
            <person name="Ward M.P."/>
            <person name="Mcallister T.A."/>
        </authorList>
    </citation>
    <scope>NUCLEOTIDE SEQUENCE [LARGE SCALE GENOMIC DNA]</scope>
    <source>
        <strain evidence="9 10">F0711D 46</strain>
    </source>
</reference>
<dbReference type="KEGG" id="eth:CK496_00735"/>
<evidence type="ECO:0000256" key="6">
    <source>
        <dbReference type="PIRSR" id="PIRSR617867-1"/>
    </source>
</evidence>
<evidence type="ECO:0000259" key="7">
    <source>
        <dbReference type="SMART" id="SM00226"/>
    </source>
</evidence>
<dbReference type="Pfam" id="PF01451">
    <property type="entry name" value="LMWPc"/>
    <property type="match status" value="1"/>
</dbReference>
<keyword evidence="4" id="KW-0904">Protein phosphatase</keyword>
<dbReference type="Gene3D" id="3.40.50.2300">
    <property type="match status" value="1"/>
</dbReference>
<dbReference type="EMBL" id="LWMN01000012">
    <property type="protein sequence ID" value="OAQ55728.1"/>
    <property type="molecule type" value="Genomic_DNA"/>
</dbReference>
<dbReference type="GeneID" id="77486158"/>
<reference evidence="8 11" key="2">
    <citation type="submission" date="2019-07" db="EMBL/GenBank/DDBJ databases">
        <title>Whole genome shotgun sequence of Enterococcus thailandicus NBRC 101867.</title>
        <authorList>
            <person name="Hosoyama A."/>
            <person name="Uohara A."/>
            <person name="Ohji S."/>
            <person name="Ichikawa N."/>
        </authorList>
    </citation>
    <scope>NUCLEOTIDE SEQUENCE [LARGE SCALE GENOMIC DNA]</scope>
    <source>
        <strain evidence="8 11">NBRC 101867</strain>
    </source>
</reference>
<feature type="domain" description="Phosphotyrosine protein phosphatase I" evidence="7">
    <location>
        <begin position="2"/>
        <end position="149"/>
    </location>
</feature>
<name>A0A179ER60_ENTTH</name>
<dbReference type="EC" id="3.1.3.48" evidence="2"/>
<evidence type="ECO:0000256" key="5">
    <source>
        <dbReference type="ARBA" id="ARBA00051722"/>
    </source>
</evidence>
<organism evidence="9 10">
    <name type="scientific">Enterococcus thailandicus</name>
    <dbReference type="NCBI Taxonomy" id="417368"/>
    <lineage>
        <taxon>Bacteria</taxon>
        <taxon>Bacillati</taxon>
        <taxon>Bacillota</taxon>
        <taxon>Bacilli</taxon>
        <taxon>Lactobacillales</taxon>
        <taxon>Enterococcaceae</taxon>
        <taxon>Enterococcus</taxon>
    </lineage>
</organism>
<dbReference type="PATRIC" id="fig|417368.6.peg.2214"/>
<evidence type="ECO:0000313" key="9">
    <source>
        <dbReference type="EMBL" id="OAQ55728.1"/>
    </source>
</evidence>
<dbReference type="PANTHER" id="PTHR11717:SF7">
    <property type="entry name" value="LOW MOLECULAR WEIGHT PHOSPHOTYROSINE PROTEIN PHOSPHATASE"/>
    <property type="match status" value="1"/>
</dbReference>
<comment type="similarity">
    <text evidence="1">Belongs to the low molecular weight phosphotyrosine protein phosphatase family.</text>
</comment>
<dbReference type="PRINTS" id="PR00719">
    <property type="entry name" value="LMWPTPASE"/>
</dbReference>
<evidence type="ECO:0000256" key="2">
    <source>
        <dbReference type="ARBA" id="ARBA00013064"/>
    </source>
</evidence>
<dbReference type="InterPro" id="IPR017867">
    <property type="entry name" value="Tyr_phospatase_low_mol_wt"/>
</dbReference>
<feature type="active site" evidence="6">
    <location>
        <position position="14"/>
    </location>
</feature>
<dbReference type="InterPro" id="IPR036196">
    <property type="entry name" value="Ptyr_pPase_sf"/>
</dbReference>
<dbReference type="EMBL" id="BJUG01000006">
    <property type="protein sequence ID" value="GEK37055.1"/>
    <property type="molecule type" value="Genomic_DNA"/>
</dbReference>
<accession>A0A179ER60</accession>
<dbReference type="SMART" id="SM00226">
    <property type="entry name" value="LMWPc"/>
    <property type="match status" value="1"/>
</dbReference>
<dbReference type="OrthoDB" id="9784339at2"/>
<comment type="catalytic activity">
    <reaction evidence="5">
        <text>O-phospho-L-tyrosyl-[protein] + H2O = L-tyrosyl-[protein] + phosphate</text>
        <dbReference type="Rhea" id="RHEA:10684"/>
        <dbReference type="Rhea" id="RHEA-COMP:10136"/>
        <dbReference type="Rhea" id="RHEA-COMP:20101"/>
        <dbReference type="ChEBI" id="CHEBI:15377"/>
        <dbReference type="ChEBI" id="CHEBI:43474"/>
        <dbReference type="ChEBI" id="CHEBI:46858"/>
        <dbReference type="ChEBI" id="CHEBI:61978"/>
        <dbReference type="EC" id="3.1.3.48"/>
    </reaction>
</comment>
<evidence type="ECO:0000256" key="4">
    <source>
        <dbReference type="ARBA" id="ARBA00022912"/>
    </source>
</evidence>
<feature type="active site" description="Proton donor" evidence="6">
    <location>
        <position position="125"/>
    </location>
</feature>
<protein>
    <recommendedName>
        <fullName evidence="2">protein-tyrosine-phosphatase</fullName>
        <ecNumber evidence="2">3.1.3.48</ecNumber>
    </recommendedName>
</protein>
<gene>
    <name evidence="9" type="ORF">A6E74_06595</name>
    <name evidence="8" type="ORF">ETH01_13420</name>
</gene>
<evidence type="ECO:0000313" key="8">
    <source>
        <dbReference type="EMBL" id="GEK37055.1"/>
    </source>
</evidence>
<dbReference type="InterPro" id="IPR050438">
    <property type="entry name" value="LMW_PTPase"/>
</dbReference>
<evidence type="ECO:0000313" key="11">
    <source>
        <dbReference type="Proteomes" id="UP000321361"/>
    </source>
</evidence>
<dbReference type="SUPFAM" id="SSF52788">
    <property type="entry name" value="Phosphotyrosine protein phosphatases I"/>
    <property type="match status" value="1"/>
</dbReference>